<evidence type="ECO:0000256" key="1">
    <source>
        <dbReference type="SAM" id="Phobius"/>
    </source>
</evidence>
<keyword evidence="4" id="KW-1185">Reference proteome</keyword>
<keyword evidence="1" id="KW-1133">Transmembrane helix</keyword>
<proteinExistence type="predicted"/>
<dbReference type="EC" id="3.4.-.-" evidence="3"/>
<dbReference type="GO" id="GO:0004175">
    <property type="term" value="F:endopeptidase activity"/>
    <property type="evidence" value="ECO:0007669"/>
    <property type="project" value="UniProtKB-ARBA"/>
</dbReference>
<keyword evidence="1" id="KW-0812">Transmembrane</keyword>
<feature type="transmembrane region" description="Helical" evidence="1">
    <location>
        <begin position="168"/>
        <end position="189"/>
    </location>
</feature>
<reference evidence="3 4" key="1">
    <citation type="journal article" date="2019" name="Int. J. Syst. Evol. Microbiol.">
        <title>The Global Catalogue of Microorganisms (GCM) 10K type strain sequencing project: providing services to taxonomists for standard genome sequencing and annotation.</title>
        <authorList>
            <consortium name="The Broad Institute Genomics Platform"/>
            <consortium name="The Broad Institute Genome Sequencing Center for Infectious Disease"/>
            <person name="Wu L."/>
            <person name="Ma J."/>
        </authorList>
    </citation>
    <scope>NUCLEOTIDE SEQUENCE [LARGE SCALE GENOMIC DNA]</scope>
    <source>
        <strain evidence="3 4">XZYJ18</strain>
    </source>
</reference>
<dbReference type="PANTHER" id="PTHR36435:SF1">
    <property type="entry name" value="CAAX AMINO TERMINAL PROTEASE FAMILY PROTEIN"/>
    <property type="match status" value="1"/>
</dbReference>
<feature type="transmembrane region" description="Helical" evidence="1">
    <location>
        <begin position="229"/>
        <end position="249"/>
    </location>
</feature>
<dbReference type="Pfam" id="PF02517">
    <property type="entry name" value="Rce1-like"/>
    <property type="match status" value="1"/>
</dbReference>
<dbReference type="PANTHER" id="PTHR36435">
    <property type="entry name" value="SLR1288 PROTEIN"/>
    <property type="match status" value="1"/>
</dbReference>
<dbReference type="Proteomes" id="UP001595945">
    <property type="component" value="Unassembled WGS sequence"/>
</dbReference>
<organism evidence="3 4">
    <name type="scientific">Halorussus aquaticus</name>
    <dbReference type="NCBI Taxonomy" id="2953748"/>
    <lineage>
        <taxon>Archaea</taxon>
        <taxon>Methanobacteriati</taxon>
        <taxon>Methanobacteriota</taxon>
        <taxon>Stenosarchaea group</taxon>
        <taxon>Halobacteria</taxon>
        <taxon>Halobacteriales</taxon>
        <taxon>Haladaptataceae</taxon>
        <taxon>Halorussus</taxon>
    </lineage>
</organism>
<evidence type="ECO:0000313" key="4">
    <source>
        <dbReference type="Proteomes" id="UP001595945"/>
    </source>
</evidence>
<protein>
    <submittedName>
        <fullName evidence="3">CPBP family intramembrane glutamic endopeptidase</fullName>
        <ecNumber evidence="3">3.4.-.-</ecNumber>
    </submittedName>
</protein>
<keyword evidence="3" id="KW-0378">Hydrolase</keyword>
<keyword evidence="1" id="KW-0472">Membrane</keyword>
<dbReference type="InterPro" id="IPR052710">
    <property type="entry name" value="CAAX_protease"/>
</dbReference>
<feature type="transmembrane region" description="Helical" evidence="1">
    <location>
        <begin position="100"/>
        <end position="127"/>
    </location>
</feature>
<gene>
    <name evidence="3" type="ORF">ACFO9K_09510</name>
</gene>
<accession>A0ABD5Q1B7</accession>
<dbReference type="GO" id="GO:0080120">
    <property type="term" value="P:CAAX-box protein maturation"/>
    <property type="evidence" value="ECO:0007669"/>
    <property type="project" value="UniProtKB-ARBA"/>
</dbReference>
<dbReference type="EMBL" id="JBHSHT010000001">
    <property type="protein sequence ID" value="MFC4824501.1"/>
    <property type="molecule type" value="Genomic_DNA"/>
</dbReference>
<sequence>MELSENELSDGAAADPESSKGTRWIRGLVAVGLTVVAVVVNGVFTLPALLGLTGIERTVAATVLGELAFVVVGAGFLKLSGRGLDFLDLSIPDTRTLAKYVLGATVALFALRSAIVGVASLAGVPLAPPSILQTSVDTQLLLLAMVPLSVLVIGPSEELLFRGVIQRYLAGAFSVRSAVVGAGVLFASIHLPTLVVVPSALGIAVTLLVILLVGLAFGCLYASTGSLPVAMAVHGLYNASIFASAYLLLEFDVIAA</sequence>
<name>A0ABD5Q1B7_9EURY</name>
<feature type="transmembrane region" description="Helical" evidence="1">
    <location>
        <begin position="201"/>
        <end position="222"/>
    </location>
</feature>
<evidence type="ECO:0000313" key="3">
    <source>
        <dbReference type="EMBL" id="MFC4824501.1"/>
    </source>
</evidence>
<dbReference type="AlphaFoldDB" id="A0ABD5Q1B7"/>
<feature type="transmembrane region" description="Helical" evidence="1">
    <location>
        <begin position="139"/>
        <end position="156"/>
    </location>
</feature>
<dbReference type="InterPro" id="IPR003675">
    <property type="entry name" value="Rce1/LyrA-like_dom"/>
</dbReference>
<comment type="caution">
    <text evidence="3">The sequence shown here is derived from an EMBL/GenBank/DDBJ whole genome shotgun (WGS) entry which is preliminary data.</text>
</comment>
<dbReference type="RefSeq" id="WP_254269761.1">
    <property type="nucleotide sequence ID" value="NZ_CP100400.1"/>
</dbReference>
<feature type="domain" description="CAAX prenyl protease 2/Lysostaphin resistance protein A-like" evidence="2">
    <location>
        <begin position="141"/>
        <end position="239"/>
    </location>
</feature>
<feature type="transmembrane region" description="Helical" evidence="1">
    <location>
        <begin position="58"/>
        <end position="79"/>
    </location>
</feature>
<dbReference type="GeneID" id="73044813"/>
<feature type="transmembrane region" description="Helical" evidence="1">
    <location>
        <begin position="28"/>
        <end position="52"/>
    </location>
</feature>
<evidence type="ECO:0000259" key="2">
    <source>
        <dbReference type="Pfam" id="PF02517"/>
    </source>
</evidence>